<name>A0A174M2I2_9FIRM</name>
<dbReference type="PROSITE" id="PS50893">
    <property type="entry name" value="ABC_TRANSPORTER_2"/>
    <property type="match status" value="1"/>
</dbReference>
<evidence type="ECO:0000256" key="5">
    <source>
        <dbReference type="ARBA" id="ARBA00022840"/>
    </source>
</evidence>
<feature type="transmembrane region" description="Helical" evidence="8">
    <location>
        <begin position="57"/>
        <end position="75"/>
    </location>
</feature>
<keyword evidence="11" id="KW-0378">Hydrolase</keyword>
<sequence length="579" mass="63521">MFEILAKFFRFSGRENGNKFKLSMVIGLVEALASAMKIPAIMYILIGLLGGKPIGKYIGGSLAIMVIAIVIAVICKRSSTVLQTEGGYNASAFTRIKIAEHLRYLPMGYFNSNSIGEISSVTTNTMESLGDIAARVVMLTTQGILETLMIILMLLVFDWRIGLISAAGVLIFFGVNSMMQNAGKKDSEQKVVCDTELVSQIMEYLQGISEVKSYNLLGKQAKRLNDANDASAKINTRMEMVFVPYHFLQSVITKITGAVIVACSAYFYINGTMSAVYAIGMTISAFMLYASLECTGNYSSLLHVVSVCVDKANAILELDTMDIDGKEIQPENYDIRLSDVTFSYDKRKIIDGVSLSIPEKTTTAIVGPSGGGKSTLCNLIARFWDVDSGEVTLGGVNVKEYSMNSLMNNFAFVFQSVYLFADTIENNIKFGRQDASHEEVVEAAKKACCHEFISKLPNGYNTVIGEGGATLSGGEKQRISIARAIMKDAPIIILDEATANVDPENEKELVEAVDALTKEKTIIMIAHRLKTVRHADQIVVVEKGQIVQKGTHEQLMKQEGIYKRFVDAREQAVSWKLAR</sequence>
<feature type="domain" description="ABC transporter" evidence="9">
    <location>
        <begin position="335"/>
        <end position="568"/>
    </location>
</feature>
<dbReference type="SMART" id="SM00382">
    <property type="entry name" value="AAA"/>
    <property type="match status" value="1"/>
</dbReference>
<dbReference type="PROSITE" id="PS50929">
    <property type="entry name" value="ABC_TM1F"/>
    <property type="match status" value="1"/>
</dbReference>
<dbReference type="InterPro" id="IPR011527">
    <property type="entry name" value="ABC1_TM_dom"/>
</dbReference>
<reference evidence="12 14" key="2">
    <citation type="journal article" date="2019" name="Nat. Med.">
        <title>A library of human gut bacterial isolates paired with longitudinal multiomics data enables mechanistic microbiome research.</title>
        <authorList>
            <person name="Poyet M."/>
            <person name="Groussin M."/>
            <person name="Gibbons S.M."/>
            <person name="Avila-Pacheco J."/>
            <person name="Jiang X."/>
            <person name="Kearney S.M."/>
            <person name="Perrotta A.R."/>
            <person name="Berdy B."/>
            <person name="Zhao S."/>
            <person name="Lieberman T.D."/>
            <person name="Swanson P.K."/>
            <person name="Smith M."/>
            <person name="Roesemann S."/>
            <person name="Alexander J.E."/>
            <person name="Rich S.A."/>
            <person name="Livny J."/>
            <person name="Vlamakis H."/>
            <person name="Clish C."/>
            <person name="Bullock K."/>
            <person name="Deik A."/>
            <person name="Scott J."/>
            <person name="Pierce K.A."/>
            <person name="Xavier R.J."/>
            <person name="Alm E.J."/>
        </authorList>
    </citation>
    <scope>NUCLEOTIDE SEQUENCE [LARGE SCALE GENOMIC DNA]</scope>
    <source>
        <strain evidence="12 14">BIOML-A5</strain>
    </source>
</reference>
<reference evidence="11 13" key="1">
    <citation type="submission" date="2015-09" db="EMBL/GenBank/DDBJ databases">
        <authorList>
            <consortium name="Pathogen Informatics"/>
        </authorList>
    </citation>
    <scope>NUCLEOTIDE SEQUENCE [LARGE SCALE GENOMIC DNA]</scope>
    <source>
        <strain evidence="11 13">2789STDY5834884</strain>
    </source>
</reference>
<evidence type="ECO:0000256" key="7">
    <source>
        <dbReference type="ARBA" id="ARBA00023136"/>
    </source>
</evidence>
<evidence type="ECO:0000256" key="2">
    <source>
        <dbReference type="ARBA" id="ARBA00022448"/>
    </source>
</evidence>
<feature type="transmembrane region" description="Helical" evidence="8">
    <location>
        <begin position="161"/>
        <end position="179"/>
    </location>
</feature>
<dbReference type="Gene3D" id="1.20.1560.10">
    <property type="entry name" value="ABC transporter type 1, transmembrane domain"/>
    <property type="match status" value="1"/>
</dbReference>
<dbReference type="Pfam" id="PF00664">
    <property type="entry name" value="ABC_membrane"/>
    <property type="match status" value="1"/>
</dbReference>
<dbReference type="Pfam" id="PF00005">
    <property type="entry name" value="ABC_tran"/>
    <property type="match status" value="1"/>
</dbReference>
<protein>
    <submittedName>
        <fullName evidence="12">ATP-binding cassette domain-containing protein</fullName>
    </submittedName>
    <submittedName>
        <fullName evidence="11">Putative multidrug export ATP-binding/permease protein SAV1866</fullName>
        <ecNumber evidence="11">3.6.3.-</ecNumber>
    </submittedName>
</protein>
<gene>
    <name evidence="11" type="ORF">ERS852497_02450</name>
    <name evidence="12" type="ORF">GKE44_00035</name>
</gene>
<proteinExistence type="predicted"/>
<keyword evidence="4" id="KW-0547">Nucleotide-binding</keyword>
<feature type="transmembrane region" description="Helical" evidence="8">
    <location>
        <begin position="20"/>
        <end position="45"/>
    </location>
</feature>
<evidence type="ECO:0000313" key="14">
    <source>
        <dbReference type="Proteomes" id="UP000465607"/>
    </source>
</evidence>
<feature type="domain" description="ABC transmembrane type-1" evidence="10">
    <location>
        <begin position="22"/>
        <end position="292"/>
    </location>
</feature>
<dbReference type="Gene3D" id="3.40.50.300">
    <property type="entry name" value="P-loop containing nucleotide triphosphate hydrolases"/>
    <property type="match status" value="1"/>
</dbReference>
<evidence type="ECO:0000256" key="6">
    <source>
        <dbReference type="ARBA" id="ARBA00022989"/>
    </source>
</evidence>
<dbReference type="InterPro" id="IPR003593">
    <property type="entry name" value="AAA+_ATPase"/>
</dbReference>
<keyword evidence="3 8" id="KW-0812">Transmembrane</keyword>
<dbReference type="GO" id="GO:0140359">
    <property type="term" value="F:ABC-type transporter activity"/>
    <property type="evidence" value="ECO:0007669"/>
    <property type="project" value="InterPro"/>
</dbReference>
<evidence type="ECO:0000256" key="1">
    <source>
        <dbReference type="ARBA" id="ARBA00004651"/>
    </source>
</evidence>
<evidence type="ECO:0000256" key="4">
    <source>
        <dbReference type="ARBA" id="ARBA00022741"/>
    </source>
</evidence>
<dbReference type="InterPro" id="IPR039421">
    <property type="entry name" value="Type_1_exporter"/>
</dbReference>
<dbReference type="InterPro" id="IPR003439">
    <property type="entry name" value="ABC_transporter-like_ATP-bd"/>
</dbReference>
<evidence type="ECO:0000256" key="3">
    <source>
        <dbReference type="ARBA" id="ARBA00022692"/>
    </source>
</evidence>
<comment type="subcellular location">
    <subcellularLocation>
        <location evidence="1">Cell membrane</location>
        <topology evidence="1">Multi-pass membrane protein</topology>
    </subcellularLocation>
</comment>
<dbReference type="GO" id="GO:0005886">
    <property type="term" value="C:plasma membrane"/>
    <property type="evidence" value="ECO:0007669"/>
    <property type="project" value="UniProtKB-SubCell"/>
</dbReference>
<dbReference type="CDD" id="cd07346">
    <property type="entry name" value="ABC_6TM_exporters"/>
    <property type="match status" value="1"/>
</dbReference>
<dbReference type="PANTHER" id="PTHR24221">
    <property type="entry name" value="ATP-BINDING CASSETTE SUB-FAMILY B"/>
    <property type="match status" value="1"/>
</dbReference>
<organism evidence="11 13">
    <name type="scientific">Agathobacter rectalis</name>
    <dbReference type="NCBI Taxonomy" id="39491"/>
    <lineage>
        <taxon>Bacteria</taxon>
        <taxon>Bacillati</taxon>
        <taxon>Bacillota</taxon>
        <taxon>Clostridia</taxon>
        <taxon>Lachnospirales</taxon>
        <taxon>Lachnospiraceae</taxon>
        <taxon>Agathobacter</taxon>
    </lineage>
</organism>
<dbReference type="EMBL" id="CZAJ01000027">
    <property type="protein sequence ID" value="CUP29097.1"/>
    <property type="molecule type" value="Genomic_DNA"/>
</dbReference>
<evidence type="ECO:0000256" key="8">
    <source>
        <dbReference type="SAM" id="Phobius"/>
    </source>
</evidence>
<dbReference type="AlphaFoldDB" id="A0A174M2I2"/>
<keyword evidence="2" id="KW-0813">Transport</keyword>
<dbReference type="RefSeq" id="WP_055274428.1">
    <property type="nucleotide sequence ID" value="NZ_CZAJ01000027.1"/>
</dbReference>
<evidence type="ECO:0000259" key="9">
    <source>
        <dbReference type="PROSITE" id="PS50893"/>
    </source>
</evidence>
<dbReference type="FunFam" id="3.40.50.300:FF:000287">
    <property type="entry name" value="Multidrug ABC transporter ATP-binding protein"/>
    <property type="match status" value="1"/>
</dbReference>
<dbReference type="InterPro" id="IPR027417">
    <property type="entry name" value="P-loop_NTPase"/>
</dbReference>
<dbReference type="EC" id="3.6.3.-" evidence="11"/>
<keyword evidence="7 8" id="KW-0472">Membrane</keyword>
<keyword evidence="6 8" id="KW-1133">Transmembrane helix</keyword>
<evidence type="ECO:0000259" key="10">
    <source>
        <dbReference type="PROSITE" id="PS50929"/>
    </source>
</evidence>
<dbReference type="SUPFAM" id="SSF52540">
    <property type="entry name" value="P-loop containing nucleoside triphosphate hydrolases"/>
    <property type="match status" value="1"/>
</dbReference>
<dbReference type="GO" id="GO:0034040">
    <property type="term" value="F:ATPase-coupled lipid transmembrane transporter activity"/>
    <property type="evidence" value="ECO:0007669"/>
    <property type="project" value="TreeGrafter"/>
</dbReference>
<accession>A0A174M2I2</accession>
<dbReference type="PROSITE" id="PS00211">
    <property type="entry name" value="ABC_TRANSPORTER_1"/>
    <property type="match status" value="1"/>
</dbReference>
<dbReference type="SUPFAM" id="SSF90123">
    <property type="entry name" value="ABC transporter transmembrane region"/>
    <property type="match status" value="1"/>
</dbReference>
<dbReference type="Proteomes" id="UP000095602">
    <property type="component" value="Unassembled WGS sequence"/>
</dbReference>
<feature type="transmembrane region" description="Helical" evidence="8">
    <location>
        <begin position="136"/>
        <end position="155"/>
    </location>
</feature>
<dbReference type="GO" id="GO:0016887">
    <property type="term" value="F:ATP hydrolysis activity"/>
    <property type="evidence" value="ECO:0007669"/>
    <property type="project" value="InterPro"/>
</dbReference>
<dbReference type="InterPro" id="IPR036640">
    <property type="entry name" value="ABC1_TM_sf"/>
</dbReference>
<dbReference type="Proteomes" id="UP000465607">
    <property type="component" value="Unassembled WGS sequence"/>
</dbReference>
<dbReference type="InterPro" id="IPR017871">
    <property type="entry name" value="ABC_transporter-like_CS"/>
</dbReference>
<dbReference type="GO" id="GO:0005524">
    <property type="term" value="F:ATP binding"/>
    <property type="evidence" value="ECO:0007669"/>
    <property type="project" value="UniProtKB-KW"/>
</dbReference>
<keyword evidence="5 11" id="KW-0067">ATP-binding</keyword>
<evidence type="ECO:0000313" key="12">
    <source>
        <dbReference type="EMBL" id="MSD25592.1"/>
    </source>
</evidence>
<evidence type="ECO:0000313" key="13">
    <source>
        <dbReference type="Proteomes" id="UP000095602"/>
    </source>
</evidence>
<dbReference type="EMBL" id="WKQV01000001">
    <property type="protein sequence ID" value="MSD25592.1"/>
    <property type="molecule type" value="Genomic_DNA"/>
</dbReference>
<dbReference type="PANTHER" id="PTHR24221:SF397">
    <property type="entry name" value="ABC TRANSPORTER, ATP-BINDING TRANSMEMBRANE PROTEIN"/>
    <property type="match status" value="1"/>
</dbReference>
<feature type="transmembrane region" description="Helical" evidence="8">
    <location>
        <begin position="247"/>
        <end position="269"/>
    </location>
</feature>
<evidence type="ECO:0000313" key="11">
    <source>
        <dbReference type="EMBL" id="CUP29097.1"/>
    </source>
</evidence>